<dbReference type="Proteomes" id="UP001056978">
    <property type="component" value="Chromosome 3"/>
</dbReference>
<keyword evidence="2" id="KW-1185">Reference proteome</keyword>
<reference evidence="1" key="1">
    <citation type="submission" date="2022-06" db="EMBL/GenBank/DDBJ databases">
        <title>The First Complete Genome of the Simian Malaria Parasite Plasmodium brasilianum.</title>
        <authorList>
            <person name="Bajic M."/>
            <person name="Ravishankar S."/>
        </authorList>
    </citation>
    <scope>NUCLEOTIDE SEQUENCE</scope>
    <source>
        <strain evidence="1">Bolivian I</strain>
    </source>
</reference>
<organism evidence="1 2">
    <name type="scientific">Plasmodium brasilianum</name>
    <dbReference type="NCBI Taxonomy" id="5824"/>
    <lineage>
        <taxon>Eukaryota</taxon>
        <taxon>Sar</taxon>
        <taxon>Alveolata</taxon>
        <taxon>Apicomplexa</taxon>
        <taxon>Aconoidasida</taxon>
        <taxon>Haemosporida</taxon>
        <taxon>Plasmodiidae</taxon>
        <taxon>Plasmodium</taxon>
        <taxon>Plasmodium (Plasmodium)</taxon>
    </lineage>
</organism>
<evidence type="ECO:0000313" key="1">
    <source>
        <dbReference type="EMBL" id="KAI4840749.1"/>
    </source>
</evidence>
<evidence type="ECO:0000313" key="2">
    <source>
        <dbReference type="Proteomes" id="UP001056978"/>
    </source>
</evidence>
<gene>
    <name evidence="1" type="ORF">MKS88_000984</name>
</gene>
<dbReference type="EMBL" id="CM043771">
    <property type="protein sequence ID" value="KAI4840749.1"/>
    <property type="molecule type" value="Genomic_DNA"/>
</dbReference>
<name>A0ACB9YFL4_PLABR</name>
<proteinExistence type="predicted"/>
<sequence>MYQTMNIYLVTGNKNKRLEFERLMKDELKVEFVDVDLTEIQSNDIVNINENKAQKAYEILEKQNIGKGKKFLVITDDTGLYLNCLNEFPGPYMYSFLHYTEREKGERDTSSGCFYHCIKWMQKCLGSQGIVDITSKLQNYKCHAICVYSICNGTQTRSFKGVTKGTISGPRGPDSFGWDNIFAPENSERTFSEMSFEEKNMVSPRYKAFAQLKVEKEKRKMKYNYLLEELTK</sequence>
<accession>A0ACB9YFL4</accession>
<protein>
    <submittedName>
        <fullName evidence="1">Ham1-like protein</fullName>
    </submittedName>
</protein>
<comment type="caution">
    <text evidence="1">The sequence shown here is derived from an EMBL/GenBank/DDBJ whole genome shotgun (WGS) entry which is preliminary data.</text>
</comment>